<evidence type="ECO:0000313" key="4">
    <source>
        <dbReference type="EMBL" id="KAI2655640.1"/>
    </source>
</evidence>
<evidence type="ECO:0000313" key="5">
    <source>
        <dbReference type="Proteomes" id="UP000830375"/>
    </source>
</evidence>
<dbReference type="CDD" id="cd09274">
    <property type="entry name" value="RNase_HI_RT_Ty3"/>
    <property type="match status" value="1"/>
</dbReference>
<keyword evidence="5" id="KW-1185">Reference proteome</keyword>
<dbReference type="Pfam" id="PF17919">
    <property type="entry name" value="RT_RNaseH_2"/>
    <property type="match status" value="1"/>
</dbReference>
<dbReference type="PANTHER" id="PTHR37984:SF5">
    <property type="entry name" value="PROTEIN NYNRIN-LIKE"/>
    <property type="match status" value="1"/>
</dbReference>
<dbReference type="Gene3D" id="3.30.70.270">
    <property type="match status" value="3"/>
</dbReference>
<feature type="domain" description="Integrase catalytic" evidence="3">
    <location>
        <begin position="540"/>
        <end position="703"/>
    </location>
</feature>
<dbReference type="Pfam" id="PF00665">
    <property type="entry name" value="rve"/>
    <property type="match status" value="1"/>
</dbReference>
<organism evidence="4 5">
    <name type="scientific">Labeo rohita</name>
    <name type="common">Indian major carp</name>
    <name type="synonym">Cyprinus rohita</name>
    <dbReference type="NCBI Taxonomy" id="84645"/>
    <lineage>
        <taxon>Eukaryota</taxon>
        <taxon>Metazoa</taxon>
        <taxon>Chordata</taxon>
        <taxon>Craniata</taxon>
        <taxon>Vertebrata</taxon>
        <taxon>Euteleostomi</taxon>
        <taxon>Actinopterygii</taxon>
        <taxon>Neopterygii</taxon>
        <taxon>Teleostei</taxon>
        <taxon>Ostariophysi</taxon>
        <taxon>Cypriniformes</taxon>
        <taxon>Cyprinidae</taxon>
        <taxon>Labeoninae</taxon>
        <taxon>Labeonini</taxon>
        <taxon>Labeo</taxon>
    </lineage>
</organism>
<comment type="caution">
    <text evidence="4">The sequence shown here is derived from an EMBL/GenBank/DDBJ whole genome shotgun (WGS) entry which is preliminary data.</text>
</comment>
<dbReference type="Gene3D" id="3.10.10.10">
    <property type="entry name" value="HIV Type 1 Reverse Transcriptase, subunit A, domain 1"/>
    <property type="match status" value="1"/>
</dbReference>
<dbReference type="Proteomes" id="UP000830375">
    <property type="component" value="Unassembled WGS sequence"/>
</dbReference>
<dbReference type="CDD" id="cd01647">
    <property type="entry name" value="RT_LTR"/>
    <property type="match status" value="1"/>
</dbReference>
<evidence type="ECO:0000256" key="2">
    <source>
        <dbReference type="SAM" id="MobiDB-lite"/>
    </source>
</evidence>
<reference evidence="4 5" key="1">
    <citation type="submission" date="2022-01" db="EMBL/GenBank/DDBJ databases">
        <title>A high-quality chromosome-level genome assembly of rohu carp, Labeo rohita.</title>
        <authorList>
            <person name="Arick M.A. II"/>
            <person name="Hsu C.-Y."/>
            <person name="Magbanua Z."/>
            <person name="Pechanova O."/>
            <person name="Grover C."/>
            <person name="Miller E."/>
            <person name="Thrash A."/>
            <person name="Ezzel L."/>
            <person name="Alam S."/>
            <person name="Benzie J."/>
            <person name="Hamilton M."/>
            <person name="Karsi A."/>
            <person name="Lawrence M.L."/>
            <person name="Peterson D.G."/>
        </authorList>
    </citation>
    <scope>NUCLEOTIDE SEQUENCE [LARGE SCALE GENOMIC DNA]</scope>
    <source>
        <strain evidence="5">BAU-BD-2019</strain>
        <tissue evidence="4">Blood</tissue>
    </source>
</reference>
<proteinExistence type="predicted"/>
<dbReference type="PROSITE" id="PS50994">
    <property type="entry name" value="INTEGRASE"/>
    <property type="match status" value="1"/>
</dbReference>
<feature type="compositionally biased region" description="Polar residues" evidence="2">
    <location>
        <begin position="892"/>
        <end position="904"/>
    </location>
</feature>
<dbReference type="PANTHER" id="PTHR37984">
    <property type="entry name" value="PROTEIN CBG26694"/>
    <property type="match status" value="1"/>
</dbReference>
<dbReference type="Gene3D" id="3.10.20.370">
    <property type="match status" value="1"/>
</dbReference>
<dbReference type="InterPro" id="IPR050951">
    <property type="entry name" value="Retrovirus_Pol_polyprotein"/>
</dbReference>
<dbReference type="EMBL" id="JACTAM010000016">
    <property type="protein sequence ID" value="KAI2655640.1"/>
    <property type="molecule type" value="Genomic_DNA"/>
</dbReference>
<gene>
    <name evidence="4" type="ORF">H4Q32_024233</name>
</gene>
<dbReference type="SUPFAM" id="SSF56672">
    <property type="entry name" value="DNA/RNA polymerases"/>
    <property type="match status" value="1"/>
</dbReference>
<dbReference type="InterPro" id="IPR001584">
    <property type="entry name" value="Integrase_cat-core"/>
</dbReference>
<sequence length="936" mass="105912">MKDPTHPSHNLFQLLPSGRRYRSIKARSVRFLNSFFPQARGDIALSRPSVRSGLYSSIQVRKADGNLRLCVDYRKLNAKTRRDAFPLPRIDESLDALGGSEIFSMIDLAMVISGDSPAVFKRLRDTGLKIKVGKCHFLQSEVRFLGHRVLAQGVSTDPDKVSAVKQWPIPSTLKELRSFLGFRSYYRRFVEGFSQIAGPLHEVVNACFRGNGSIRLEKLFKQSWSPLCQSAFEQFKERLTSAPTLGYPNFDLPFVLEKDASNLGLGAVLYQYQEGRKVLIAYASRRLHGAEQNDQNYSSMKLELLAMKWAVTEKFRSYLLGSKFTIITDNNPLCHLITTKLGANEQRWAAQLAVFDFDVKYRPGRCNTAADALSRRPGLDEVEPEGEDQEYEGCIALCNSLRTGTILGPDLVAAGIECCQVWQLQASGEIEDDGGCENTPTLPGYFKAELCQFQETDPTLSMFKKFWSRKKKPTHQERIELSKPVLSLLKQWKKIREEDGLLYRVAEDVHIGECHQMLLPAYLTEQVPQPKIQAPWTPFLASRPLEVIAVDFTTLEPAADRRENVLVVTDVFTKFSQAFATRDQKAETTAKILLKECFLKYGVPQCLHSDQGRNFESAVIAELCRFYGVKKTRTTPHHPQGNPQCERFSRTLHDLLRTLTPEKKRRWLEHLAELVYAYNGQDWLNAHKERLREAHLQAKEYAEKKAADRVAQQEEKVYCPAVEVGQHVYLRYRSPGRNKIQDAWSSTMYKVVEVQGLTYAVQPIEGGQIKREVLEKEVPPLDVECVLVEEVQSPKEAPVLNTALEDENHLLLNLKIILEIRWNMPGYESGEASNEALEEEPELVWSESEGIDLPVEVPVLKPVPVPRRKTESSTQLNVPCPEPRRTRRSTAGVHTNPNRLPKSACNSLTLGPDVLSQVLAGMVLYTSGKLQGGLEE</sequence>
<dbReference type="Gene3D" id="3.30.420.10">
    <property type="entry name" value="Ribonuclease H-like superfamily/Ribonuclease H"/>
    <property type="match status" value="1"/>
</dbReference>
<feature type="region of interest" description="Disordered" evidence="2">
    <location>
        <begin position="866"/>
        <end position="904"/>
    </location>
</feature>
<accession>A0ABQ8LYD2</accession>
<dbReference type="SUPFAM" id="SSF53098">
    <property type="entry name" value="Ribonuclease H-like"/>
    <property type="match status" value="1"/>
</dbReference>
<dbReference type="InterPro" id="IPR012337">
    <property type="entry name" value="RNaseH-like_sf"/>
</dbReference>
<dbReference type="InterPro" id="IPR041577">
    <property type="entry name" value="RT_RNaseH_2"/>
</dbReference>
<evidence type="ECO:0000256" key="1">
    <source>
        <dbReference type="ARBA" id="ARBA00023268"/>
    </source>
</evidence>
<protein>
    <submittedName>
        <fullName evidence="4">Transposon Tf2-8 polyprotein</fullName>
    </submittedName>
</protein>
<evidence type="ECO:0000259" key="3">
    <source>
        <dbReference type="PROSITE" id="PS50994"/>
    </source>
</evidence>
<dbReference type="InterPro" id="IPR043502">
    <property type="entry name" value="DNA/RNA_pol_sf"/>
</dbReference>
<keyword evidence="1" id="KW-0511">Multifunctional enzyme</keyword>
<dbReference type="InterPro" id="IPR036397">
    <property type="entry name" value="RNaseH_sf"/>
</dbReference>
<name>A0ABQ8LYD2_LABRO</name>
<dbReference type="InterPro" id="IPR043128">
    <property type="entry name" value="Rev_trsase/Diguanyl_cyclase"/>
</dbReference>